<dbReference type="Pfam" id="PF00106">
    <property type="entry name" value="adh_short"/>
    <property type="match status" value="1"/>
</dbReference>
<feature type="domain" description="DUF6602" evidence="1">
    <location>
        <begin position="22"/>
        <end position="72"/>
    </location>
</feature>
<dbReference type="CDD" id="cd05233">
    <property type="entry name" value="SDR_c"/>
    <property type="match status" value="1"/>
</dbReference>
<dbReference type="Pfam" id="PF13561">
    <property type="entry name" value="adh_short_C2"/>
    <property type="match status" value="1"/>
</dbReference>
<gene>
    <name evidence="2" type="ORF">KSB_00710</name>
</gene>
<dbReference type="SUPFAM" id="SSF51735">
    <property type="entry name" value="NAD(P)-binding Rossmann-fold domains"/>
    <property type="match status" value="1"/>
</dbReference>
<dbReference type="RefSeq" id="WP_201368592.1">
    <property type="nucleotide sequence ID" value="NZ_BNJG01000001.1"/>
</dbReference>
<sequence>MTDLRRHLKSIVVCLKKQAGTGAEGRSQCKEELAKLLPASYGVGEGYLVNEQGKRSQWLDIIIVDKTLPLEVSQQTETEFDERTALLVARLADEVDEAGLVEAVEAIASTKALRDIGKRQAQQGKVKLKHLLPLGAVFVQRLQLDKGYEEGSHEAYSQVMYRVLQRQREVERPDYLSLLAPGLSYVNPYLEGESIDAITIGITRKPELLRTRLCYRCKQRFTRRHFFYDLLCLQCGDLNYQKRQSQADLRGRLALVTGARIHIGYATVLRLLRAGAMVIATTRFPHDAAQRYSAEPDFEQWRERLHIYSLDLRHLSLIEYFIAHIKEHYGALDILINNAAQTVKRAYAYYAPLLADEQRAPETLPAAQQELVARSHAFMPPVSFIAEVSNALALPIPTQAVAGAEEQQCVSQVSNAAEETQLDLRRENSWSQRIEEIDLTEFLEVQVINVTAPFLLVKGLSDLLRNSPFPQRFIINVSAVEGRFTQNKLGTHVHTNMAKAALNMLTHTAAADLAQDNIYMNSVDPGWVTRQAPATQEAIWQRAQESMPLDMQDAAARICDPIWSAINDGQLEHGRFYKDYTPSDW</sequence>
<dbReference type="PANTHER" id="PTHR43544:SF2">
    <property type="entry name" value="OXIDOREDUCTASE"/>
    <property type="match status" value="1"/>
</dbReference>
<accession>A0ABQ3UFV2</accession>
<reference evidence="2 3" key="1">
    <citation type="journal article" date="2021" name="Int. J. Syst. Evol. Microbiol.">
        <title>Reticulibacter mediterranei gen. nov., sp. nov., within the new family Reticulibacteraceae fam. nov., and Ktedonospora formicarum gen. nov., sp. nov., Ktedonobacter robiniae sp. nov., Dictyobacter formicarum sp. nov. and Dictyobacter arantiisoli sp. nov., belonging to the class Ktedonobacteria.</title>
        <authorList>
            <person name="Yabe S."/>
            <person name="Zheng Y."/>
            <person name="Wang C.M."/>
            <person name="Sakai Y."/>
            <person name="Abe K."/>
            <person name="Yokota A."/>
            <person name="Donadio S."/>
            <person name="Cavaletti L."/>
            <person name="Monciardini P."/>
        </authorList>
    </citation>
    <scope>NUCLEOTIDE SEQUENCE [LARGE SCALE GENOMIC DNA]</scope>
    <source>
        <strain evidence="2 3">SOSP1-30</strain>
    </source>
</reference>
<evidence type="ECO:0000313" key="2">
    <source>
        <dbReference type="EMBL" id="GHO51596.1"/>
    </source>
</evidence>
<dbReference type="PANTHER" id="PTHR43544">
    <property type="entry name" value="SHORT-CHAIN DEHYDROGENASE/REDUCTASE"/>
    <property type="match status" value="1"/>
</dbReference>
<dbReference type="Gene3D" id="3.40.50.720">
    <property type="entry name" value="NAD(P)-binding Rossmann-like Domain"/>
    <property type="match status" value="2"/>
</dbReference>
<dbReference type="PRINTS" id="PR00081">
    <property type="entry name" value="GDHRDH"/>
</dbReference>
<dbReference type="EMBL" id="BNJG01000001">
    <property type="protein sequence ID" value="GHO51596.1"/>
    <property type="molecule type" value="Genomic_DNA"/>
</dbReference>
<evidence type="ECO:0000313" key="3">
    <source>
        <dbReference type="Proteomes" id="UP000654345"/>
    </source>
</evidence>
<proteinExistence type="predicted"/>
<organism evidence="2 3">
    <name type="scientific">Ktedonobacter robiniae</name>
    <dbReference type="NCBI Taxonomy" id="2778365"/>
    <lineage>
        <taxon>Bacteria</taxon>
        <taxon>Bacillati</taxon>
        <taxon>Chloroflexota</taxon>
        <taxon>Ktedonobacteria</taxon>
        <taxon>Ktedonobacterales</taxon>
        <taxon>Ktedonobacteraceae</taxon>
        <taxon>Ktedonobacter</taxon>
    </lineage>
</organism>
<evidence type="ECO:0000259" key="1">
    <source>
        <dbReference type="Pfam" id="PF20247"/>
    </source>
</evidence>
<keyword evidence="3" id="KW-1185">Reference proteome</keyword>
<dbReference type="InterPro" id="IPR046537">
    <property type="entry name" value="DUF6602"/>
</dbReference>
<dbReference type="InterPro" id="IPR036291">
    <property type="entry name" value="NAD(P)-bd_dom_sf"/>
</dbReference>
<dbReference type="InterPro" id="IPR051468">
    <property type="entry name" value="Fungal_SecMetab_SDRs"/>
</dbReference>
<dbReference type="Proteomes" id="UP000654345">
    <property type="component" value="Unassembled WGS sequence"/>
</dbReference>
<dbReference type="InterPro" id="IPR002347">
    <property type="entry name" value="SDR_fam"/>
</dbReference>
<dbReference type="Pfam" id="PF20247">
    <property type="entry name" value="DUF6602"/>
    <property type="match status" value="1"/>
</dbReference>
<protein>
    <recommendedName>
        <fullName evidence="1">DUF6602 domain-containing protein</fullName>
    </recommendedName>
</protein>
<comment type="caution">
    <text evidence="2">The sequence shown here is derived from an EMBL/GenBank/DDBJ whole genome shotgun (WGS) entry which is preliminary data.</text>
</comment>
<name>A0ABQ3UFV2_9CHLR</name>